<dbReference type="GO" id="GO:0055085">
    <property type="term" value="P:transmembrane transport"/>
    <property type="evidence" value="ECO:0007669"/>
    <property type="project" value="InterPro"/>
</dbReference>
<evidence type="ECO:0000256" key="2">
    <source>
        <dbReference type="ARBA" id="ARBA00022448"/>
    </source>
</evidence>
<keyword evidence="4 8" id="KW-0812">Transmembrane</keyword>
<accession>A0A495RJC1</accession>
<comment type="similarity">
    <text evidence="7">Belongs to the binding-protein-dependent transport system permease family. OppBC subfamily.</text>
</comment>
<dbReference type="NCBIfam" id="NF045469">
    <property type="entry name" value="Opp1B"/>
    <property type="match status" value="1"/>
</dbReference>
<dbReference type="SUPFAM" id="SSF161098">
    <property type="entry name" value="MetI-like"/>
    <property type="match status" value="1"/>
</dbReference>
<dbReference type="PROSITE" id="PS50928">
    <property type="entry name" value="ABC_TM1"/>
    <property type="match status" value="1"/>
</dbReference>
<feature type="transmembrane region" description="Helical" evidence="8">
    <location>
        <begin position="277"/>
        <end position="298"/>
    </location>
</feature>
<keyword evidence="3" id="KW-1003">Cell membrane</keyword>
<feature type="transmembrane region" description="Helical" evidence="8">
    <location>
        <begin position="9"/>
        <end position="30"/>
    </location>
</feature>
<dbReference type="Proteomes" id="UP000278542">
    <property type="component" value="Unassembled WGS sequence"/>
</dbReference>
<dbReference type="PANTHER" id="PTHR43163:SF6">
    <property type="entry name" value="DIPEPTIDE TRANSPORT SYSTEM PERMEASE PROTEIN DPPB-RELATED"/>
    <property type="match status" value="1"/>
</dbReference>
<evidence type="ECO:0000256" key="1">
    <source>
        <dbReference type="ARBA" id="ARBA00004651"/>
    </source>
</evidence>
<feature type="transmembrane region" description="Helical" evidence="8">
    <location>
        <begin position="102"/>
        <end position="125"/>
    </location>
</feature>
<dbReference type="InterPro" id="IPR050036">
    <property type="entry name" value="CntB"/>
</dbReference>
<evidence type="ECO:0000313" key="10">
    <source>
        <dbReference type="EMBL" id="RKS87431.1"/>
    </source>
</evidence>
<dbReference type="OrthoDB" id="9805855at2"/>
<dbReference type="GO" id="GO:0005886">
    <property type="term" value="C:plasma membrane"/>
    <property type="evidence" value="ECO:0007669"/>
    <property type="project" value="UniProtKB-SubCell"/>
</dbReference>
<protein>
    <submittedName>
        <fullName evidence="10">Nickel transport system permease protein</fullName>
    </submittedName>
</protein>
<dbReference type="RefSeq" id="WP_121144328.1">
    <property type="nucleotide sequence ID" value="NZ_RBWY01000001.1"/>
</dbReference>
<gene>
    <name evidence="10" type="ORF">DES39_0659</name>
</gene>
<feature type="transmembrane region" description="Helical" evidence="8">
    <location>
        <begin position="230"/>
        <end position="252"/>
    </location>
</feature>
<dbReference type="Pfam" id="PF00528">
    <property type="entry name" value="BPD_transp_1"/>
    <property type="match status" value="1"/>
</dbReference>
<dbReference type="EMBL" id="RBWY01000001">
    <property type="protein sequence ID" value="RKS87431.1"/>
    <property type="molecule type" value="Genomic_DNA"/>
</dbReference>
<comment type="subcellular location">
    <subcellularLocation>
        <location evidence="1 8">Cell membrane</location>
        <topology evidence="1 8">Multi-pass membrane protein</topology>
    </subcellularLocation>
</comment>
<dbReference type="AlphaFoldDB" id="A0A495RJC1"/>
<keyword evidence="6 8" id="KW-0472">Membrane</keyword>
<dbReference type="InterPro" id="IPR000515">
    <property type="entry name" value="MetI-like"/>
</dbReference>
<keyword evidence="11" id="KW-1185">Reference proteome</keyword>
<keyword evidence="5 8" id="KW-1133">Transmembrane helix</keyword>
<comment type="caution">
    <text evidence="10">The sequence shown here is derived from an EMBL/GenBank/DDBJ whole genome shotgun (WGS) entry which is preliminary data.</text>
</comment>
<dbReference type="InterPro" id="IPR035906">
    <property type="entry name" value="MetI-like_sf"/>
</dbReference>
<name>A0A495RJC1_9GAMM</name>
<dbReference type="PANTHER" id="PTHR43163">
    <property type="entry name" value="DIPEPTIDE TRANSPORT SYSTEM PERMEASE PROTEIN DPPB-RELATED"/>
    <property type="match status" value="1"/>
</dbReference>
<proteinExistence type="inferred from homology"/>
<dbReference type="Gene3D" id="1.10.3720.10">
    <property type="entry name" value="MetI-like"/>
    <property type="match status" value="1"/>
</dbReference>
<evidence type="ECO:0000256" key="5">
    <source>
        <dbReference type="ARBA" id="ARBA00022989"/>
    </source>
</evidence>
<dbReference type="CDD" id="cd06261">
    <property type="entry name" value="TM_PBP2"/>
    <property type="match status" value="1"/>
</dbReference>
<evidence type="ECO:0000313" key="11">
    <source>
        <dbReference type="Proteomes" id="UP000278542"/>
    </source>
</evidence>
<dbReference type="Pfam" id="PF19300">
    <property type="entry name" value="BPD_transp_1_N"/>
    <property type="match status" value="1"/>
</dbReference>
<evidence type="ECO:0000256" key="6">
    <source>
        <dbReference type="ARBA" id="ARBA00023136"/>
    </source>
</evidence>
<dbReference type="InterPro" id="IPR045621">
    <property type="entry name" value="BPD_transp_1_N"/>
</dbReference>
<feature type="transmembrane region" description="Helical" evidence="8">
    <location>
        <begin position="176"/>
        <end position="195"/>
    </location>
</feature>
<feature type="transmembrane region" description="Helical" evidence="8">
    <location>
        <begin position="137"/>
        <end position="156"/>
    </location>
</feature>
<feature type="domain" description="ABC transmembrane type-1" evidence="9">
    <location>
        <begin position="98"/>
        <end position="295"/>
    </location>
</feature>
<evidence type="ECO:0000256" key="3">
    <source>
        <dbReference type="ARBA" id="ARBA00022475"/>
    </source>
</evidence>
<keyword evidence="2 8" id="KW-0813">Transport</keyword>
<evidence type="ECO:0000256" key="8">
    <source>
        <dbReference type="RuleBase" id="RU363032"/>
    </source>
</evidence>
<organism evidence="10 11">
    <name type="scientific">Orbus hercynius</name>
    <dbReference type="NCBI Taxonomy" id="593135"/>
    <lineage>
        <taxon>Bacteria</taxon>
        <taxon>Pseudomonadati</taxon>
        <taxon>Pseudomonadota</taxon>
        <taxon>Gammaproteobacteria</taxon>
        <taxon>Orbales</taxon>
        <taxon>Orbaceae</taxon>
        <taxon>Orbus</taxon>
    </lineage>
</organism>
<sequence>MRRYIIYRLLMMIPLMLIISFIAFVLLNLIPSDPAEVALRVGKIVPTSDAITLVRHELGLDQPFFIRYLTWLWQILHLDFGQSFSLRTPVLDEIMHALPATLYLSLVTLLISSFVAFSLALLCVINKKGWIDQLLRSVIFLFIALPDYWLALLLIWLFAVQFDLLPVSGMREAKSVILPAVTLSLGYIGIYLRLIRGAMLTELQQPYVFYAKARGLSQWQIIRKHVLRNAFHTSLISLGMSIPTLIAGTAVIENVFAWPGIGRLCINAIFSRDYPMIQAYILLIALLFLVFNFVIDILQMKLDPRLKRH</sequence>
<evidence type="ECO:0000259" key="9">
    <source>
        <dbReference type="PROSITE" id="PS50928"/>
    </source>
</evidence>
<reference evidence="10 11" key="1">
    <citation type="submission" date="2018-10" db="EMBL/GenBank/DDBJ databases">
        <title>Genomic Encyclopedia of Type Strains, Phase IV (KMG-IV): sequencing the most valuable type-strain genomes for metagenomic binning, comparative biology and taxonomic classification.</title>
        <authorList>
            <person name="Goeker M."/>
        </authorList>
    </citation>
    <scope>NUCLEOTIDE SEQUENCE [LARGE SCALE GENOMIC DNA]</scope>
    <source>
        <strain evidence="10 11">DSM 22228</strain>
    </source>
</reference>
<evidence type="ECO:0000256" key="7">
    <source>
        <dbReference type="ARBA" id="ARBA00024202"/>
    </source>
</evidence>
<evidence type="ECO:0000256" key="4">
    <source>
        <dbReference type="ARBA" id="ARBA00022692"/>
    </source>
</evidence>